<dbReference type="Proteomes" id="UP000023758">
    <property type="component" value="Unassembled WGS sequence"/>
</dbReference>
<dbReference type="EMBL" id="KK207892">
    <property type="protein sequence ID" value="EZF50059.1"/>
    <property type="molecule type" value="Genomic_DNA"/>
</dbReference>
<accession>A0A022VVV6</accession>
<dbReference type="HOGENOM" id="CLU_1628240_0_0_1"/>
<sequence>MPTCPDGLPHHASAGGAAVVGDGKCIITYERLGSKVSHLAPHKTCHIYMSITNPDSKTAKLKRIQVECEGEDEGKITGTWIYFGHHHVLDIHVPNVDSDFEILPSVGRQIPNSQPFGTNVTFELSLPNHNSSVKIISVALGFGHDHDSDPSLEVSETKVLISE</sequence>
<evidence type="ECO:0000313" key="1">
    <source>
        <dbReference type="EMBL" id="EZF50059.1"/>
    </source>
</evidence>
<dbReference type="OrthoDB" id="4169726at2759"/>
<reference evidence="1" key="1">
    <citation type="submission" date="2014-02" db="EMBL/GenBank/DDBJ databases">
        <title>The Genome Sequence of Trichophyton rubrum (morphotype fischeri) CBS 288.86.</title>
        <authorList>
            <consortium name="The Broad Institute Genomics Platform"/>
            <person name="Cuomo C.A."/>
            <person name="White T.C."/>
            <person name="Graser Y."/>
            <person name="Martinez-Rossi N."/>
            <person name="Heitman J."/>
            <person name="Young S.K."/>
            <person name="Zeng Q."/>
            <person name="Gargeya S."/>
            <person name="Abouelleil A."/>
            <person name="Alvarado L."/>
            <person name="Chapman S.B."/>
            <person name="Gainer-Dewar J."/>
            <person name="Goldberg J."/>
            <person name="Griggs A."/>
            <person name="Gujja S."/>
            <person name="Hansen M."/>
            <person name="Howarth C."/>
            <person name="Imamovic A."/>
            <person name="Larimer J."/>
            <person name="Martinez D."/>
            <person name="Murphy C."/>
            <person name="Pearson M.D."/>
            <person name="Persinoti G."/>
            <person name="Poon T."/>
            <person name="Priest M."/>
            <person name="Roberts A.D."/>
            <person name="Saif S."/>
            <person name="Shea T.D."/>
            <person name="Sykes S.N."/>
            <person name="Wortman J."/>
            <person name="Nusbaum C."/>
            <person name="Birren B."/>
        </authorList>
    </citation>
    <scope>NUCLEOTIDE SEQUENCE [LARGE SCALE GENOMIC DNA]</scope>
    <source>
        <strain evidence="1">CBS 288.86</strain>
    </source>
</reference>
<name>A0A022VVV6_TRIRU</name>
<organism evidence="1">
    <name type="scientific">Trichophyton rubrum CBS 288.86</name>
    <dbReference type="NCBI Taxonomy" id="1215330"/>
    <lineage>
        <taxon>Eukaryota</taxon>
        <taxon>Fungi</taxon>
        <taxon>Dikarya</taxon>
        <taxon>Ascomycota</taxon>
        <taxon>Pezizomycotina</taxon>
        <taxon>Eurotiomycetes</taxon>
        <taxon>Eurotiomycetidae</taxon>
        <taxon>Onygenales</taxon>
        <taxon>Arthrodermataceae</taxon>
        <taxon>Trichophyton</taxon>
    </lineage>
</organism>
<dbReference type="AlphaFoldDB" id="A0A022VVV6"/>
<gene>
    <name evidence="1" type="ORF">H103_06498</name>
</gene>
<protein>
    <submittedName>
        <fullName evidence="1">Uncharacterized protein</fullName>
    </submittedName>
</protein>
<proteinExistence type="predicted"/>